<keyword evidence="7 10" id="KW-0067">ATP-binding</keyword>
<keyword evidence="4 10" id="KW-0812">Transmembrane</keyword>
<dbReference type="HOGENOM" id="CLU_038561_0_1_0"/>
<dbReference type="FunFam" id="3.40.1700.10:FF:000002">
    <property type="entry name" value="Diadenylate cyclase"/>
    <property type="match status" value="1"/>
</dbReference>
<dbReference type="PIRSF" id="PIRSF004793">
    <property type="entry name" value="UCP004793"/>
    <property type="match status" value="1"/>
</dbReference>
<dbReference type="EC" id="2.7.7.85" evidence="10"/>
<dbReference type="EMBL" id="AP012337">
    <property type="protein sequence ID" value="BAL99751.1"/>
    <property type="molecule type" value="Genomic_DNA"/>
</dbReference>
<dbReference type="OrthoDB" id="9807385at2"/>
<keyword evidence="8 10" id="KW-1133">Transmembrane helix</keyword>
<evidence type="ECO:0000256" key="1">
    <source>
        <dbReference type="ARBA" id="ARBA00000877"/>
    </source>
</evidence>
<gene>
    <name evidence="10" type="primary">dacA</name>
    <name evidence="12" type="ordered locus">CLDAP_17120</name>
</gene>
<name>I0I3B4_CALAS</name>
<keyword evidence="6 10" id="KW-0547">Nucleotide-binding</keyword>
<dbReference type="InterPro" id="IPR036888">
    <property type="entry name" value="DNA_integrity_DisA_N_sf"/>
</dbReference>
<dbReference type="InterPro" id="IPR003390">
    <property type="entry name" value="DNA_integrity_scan_DisA_N"/>
</dbReference>
<dbReference type="GO" id="GO:0106408">
    <property type="term" value="F:diadenylate cyclase activity"/>
    <property type="evidence" value="ECO:0007669"/>
    <property type="project" value="UniProtKB-EC"/>
</dbReference>
<evidence type="ECO:0000256" key="3">
    <source>
        <dbReference type="ARBA" id="ARBA00022679"/>
    </source>
</evidence>
<dbReference type="eggNOG" id="COG1624">
    <property type="taxonomic scope" value="Bacteria"/>
</dbReference>
<evidence type="ECO:0000259" key="11">
    <source>
        <dbReference type="PROSITE" id="PS51794"/>
    </source>
</evidence>
<proteinExistence type="inferred from homology"/>
<dbReference type="SUPFAM" id="SSF143597">
    <property type="entry name" value="YojJ-like"/>
    <property type="match status" value="1"/>
</dbReference>
<dbReference type="AlphaFoldDB" id="I0I3B4"/>
<evidence type="ECO:0000256" key="7">
    <source>
        <dbReference type="ARBA" id="ARBA00022840"/>
    </source>
</evidence>
<dbReference type="GO" id="GO:0005524">
    <property type="term" value="F:ATP binding"/>
    <property type="evidence" value="ECO:0007669"/>
    <property type="project" value="UniProtKB-UniRule"/>
</dbReference>
<comment type="caution">
    <text evidence="10">Lacks conserved residue(s) required for the propagation of feature annotation.</text>
</comment>
<feature type="domain" description="DAC" evidence="11">
    <location>
        <begin position="85"/>
        <end position="244"/>
    </location>
</feature>
<dbReference type="Gene3D" id="3.40.1700.10">
    <property type="entry name" value="DNA integrity scanning protein, DisA, N-terminal domain"/>
    <property type="match status" value="1"/>
</dbReference>
<dbReference type="GO" id="GO:0006171">
    <property type="term" value="P:cAMP biosynthetic process"/>
    <property type="evidence" value="ECO:0007669"/>
    <property type="project" value="InterPro"/>
</dbReference>
<evidence type="ECO:0000256" key="2">
    <source>
        <dbReference type="ARBA" id="ARBA00022475"/>
    </source>
</evidence>
<dbReference type="HAMAP" id="MF_01499">
    <property type="entry name" value="DacA"/>
    <property type="match status" value="1"/>
</dbReference>
<keyword evidence="5 10" id="KW-0548">Nucleotidyltransferase</keyword>
<comment type="subunit">
    <text evidence="10">Probably a homodimer.</text>
</comment>
<dbReference type="NCBIfam" id="TIGR00159">
    <property type="entry name" value="diadenylate cyclase CdaA"/>
    <property type="match status" value="1"/>
</dbReference>
<dbReference type="InterPro" id="IPR050338">
    <property type="entry name" value="DisA"/>
</dbReference>
<comment type="similarity">
    <text evidence="10">Belongs to the adenylate cyclase family. DacA/CdaA subfamily.</text>
</comment>
<feature type="transmembrane region" description="Helical" evidence="10">
    <location>
        <begin position="12"/>
        <end position="30"/>
    </location>
</feature>
<dbReference type="InterPro" id="IPR034701">
    <property type="entry name" value="CdaA"/>
</dbReference>
<dbReference type="InterPro" id="IPR045585">
    <property type="entry name" value="CdaA_N"/>
</dbReference>
<dbReference type="Pfam" id="PF02457">
    <property type="entry name" value="DAC"/>
    <property type="match status" value="1"/>
</dbReference>
<evidence type="ECO:0000256" key="6">
    <source>
        <dbReference type="ARBA" id="ARBA00022741"/>
    </source>
</evidence>
<feature type="transmembrane region" description="Helical" evidence="10">
    <location>
        <begin position="42"/>
        <end position="60"/>
    </location>
</feature>
<dbReference type="GO" id="GO:0004016">
    <property type="term" value="F:adenylate cyclase activity"/>
    <property type="evidence" value="ECO:0007669"/>
    <property type="project" value="UniProtKB-UniRule"/>
</dbReference>
<dbReference type="Pfam" id="PF19293">
    <property type="entry name" value="CdaA_N"/>
    <property type="match status" value="1"/>
</dbReference>
<comment type="catalytic activity">
    <reaction evidence="1 10">
        <text>2 ATP = 3',3'-c-di-AMP + 2 diphosphate</text>
        <dbReference type="Rhea" id="RHEA:35655"/>
        <dbReference type="ChEBI" id="CHEBI:30616"/>
        <dbReference type="ChEBI" id="CHEBI:33019"/>
        <dbReference type="ChEBI" id="CHEBI:71500"/>
        <dbReference type="EC" id="2.7.7.85"/>
    </reaction>
</comment>
<dbReference type="KEGG" id="cap:CLDAP_17120"/>
<protein>
    <recommendedName>
        <fullName evidence="10">Diadenylate cyclase</fullName>
        <shortName evidence="10">DAC</shortName>
        <ecNumber evidence="10">2.7.7.85</ecNumber>
    </recommendedName>
    <alternativeName>
        <fullName evidence="10">Cyclic-di-AMP synthase</fullName>
        <shortName evidence="10">c-di-AMP synthase</shortName>
    </alternativeName>
</protein>
<dbReference type="RefSeq" id="WP_014432989.1">
    <property type="nucleotide sequence ID" value="NC_017079.1"/>
</dbReference>
<keyword evidence="9 10" id="KW-0472">Membrane</keyword>
<evidence type="ECO:0000256" key="10">
    <source>
        <dbReference type="HAMAP-Rule" id="MF_01499"/>
    </source>
</evidence>
<dbReference type="PROSITE" id="PS51794">
    <property type="entry name" value="DAC"/>
    <property type="match status" value="1"/>
</dbReference>
<dbReference type="Proteomes" id="UP000007880">
    <property type="component" value="Chromosome"/>
</dbReference>
<dbReference type="STRING" id="926550.CLDAP_17120"/>
<keyword evidence="13" id="KW-1185">Reference proteome</keyword>
<evidence type="ECO:0000256" key="8">
    <source>
        <dbReference type="ARBA" id="ARBA00022989"/>
    </source>
</evidence>
<dbReference type="InterPro" id="IPR014046">
    <property type="entry name" value="C-di-AMP_synthase"/>
</dbReference>
<organism evidence="12 13">
    <name type="scientific">Caldilinea aerophila (strain DSM 14535 / JCM 11387 / NBRC 104270 / STL-6-O1)</name>
    <dbReference type="NCBI Taxonomy" id="926550"/>
    <lineage>
        <taxon>Bacteria</taxon>
        <taxon>Bacillati</taxon>
        <taxon>Chloroflexota</taxon>
        <taxon>Caldilineae</taxon>
        <taxon>Caldilineales</taxon>
        <taxon>Caldilineaceae</taxon>
        <taxon>Caldilinea</taxon>
    </lineage>
</organism>
<sequence>MTDVFASLSRLSSWQSLLDVALVTLIFYGIFRLFRGTRAVQLVRGVLLFVIIFAVLGQTIDLPAFNWLMRTTAPMVLFAIPVIFQPELRRALERIGRSAPLWMRRGDTSEVQSLIAEFVKSVEWLSQRRYGALIVFEGVTGLAEIVDSGILLDAEVSSELLNTIFYPNTPLHDGAVIVRGNRLLAASCVLPLTDRELSDTQMGTRHRAAIGVTEQSDALVIVVSEETGRISVARNGRIVRIDSNRLRSILSDYYSNTLAE</sequence>
<keyword evidence="3 10" id="KW-0808">Transferase</keyword>
<evidence type="ECO:0000313" key="13">
    <source>
        <dbReference type="Proteomes" id="UP000007880"/>
    </source>
</evidence>
<evidence type="ECO:0000256" key="4">
    <source>
        <dbReference type="ARBA" id="ARBA00022692"/>
    </source>
</evidence>
<keyword evidence="10" id="KW-0997">Cell inner membrane</keyword>
<evidence type="ECO:0000313" key="12">
    <source>
        <dbReference type="EMBL" id="BAL99751.1"/>
    </source>
</evidence>
<dbReference type="PATRIC" id="fig|926550.5.peg.1911"/>
<comment type="function">
    <text evidence="10">Catalyzes the condensation of 2 ATP molecules into cyclic di-AMP (c-di-AMP), a second messenger used to regulate differing processes in different bacteria.</text>
</comment>
<accession>I0I3B4</accession>
<dbReference type="PANTHER" id="PTHR34185">
    <property type="entry name" value="DIADENYLATE CYCLASE"/>
    <property type="match status" value="1"/>
</dbReference>
<keyword evidence="2 10" id="KW-1003">Cell membrane</keyword>
<dbReference type="PANTHER" id="PTHR34185:SF1">
    <property type="entry name" value="DIADENYLATE CYCLASE"/>
    <property type="match status" value="1"/>
</dbReference>
<evidence type="ECO:0000256" key="5">
    <source>
        <dbReference type="ARBA" id="ARBA00022695"/>
    </source>
</evidence>
<evidence type="ECO:0000256" key="9">
    <source>
        <dbReference type="ARBA" id="ARBA00023136"/>
    </source>
</evidence>
<reference evidence="12 13" key="1">
    <citation type="submission" date="2012-02" db="EMBL/GenBank/DDBJ databases">
        <title>Complete genome sequence of Caldilinea aerophila DSM 14535 (= NBRC 102666).</title>
        <authorList>
            <person name="Oguchi A."/>
            <person name="Hosoyama A."/>
            <person name="Sekine M."/>
            <person name="Fukai R."/>
            <person name="Kato Y."/>
            <person name="Nakamura S."/>
            <person name="Hanada S."/>
            <person name="Yamazaki S."/>
            <person name="Fujita N."/>
        </authorList>
    </citation>
    <scope>NUCLEOTIDE SEQUENCE [LARGE SCALE GENOMIC DNA]</scope>
    <source>
        <strain evidence="13">DSM 14535 / JCM 11387 / NBRC 104270 / STL-6-O1</strain>
    </source>
</reference>